<dbReference type="OrthoDB" id="5380416at2759"/>
<feature type="region of interest" description="Disordered" evidence="1">
    <location>
        <begin position="322"/>
        <end position="369"/>
    </location>
</feature>
<name>A0A6G1H1L8_9PEZI</name>
<dbReference type="Proteomes" id="UP000800041">
    <property type="component" value="Unassembled WGS sequence"/>
</dbReference>
<feature type="region of interest" description="Disordered" evidence="1">
    <location>
        <begin position="408"/>
        <end position="463"/>
    </location>
</feature>
<dbReference type="AlphaFoldDB" id="A0A6G1H1L8"/>
<feature type="region of interest" description="Disordered" evidence="1">
    <location>
        <begin position="209"/>
        <end position="300"/>
    </location>
</feature>
<evidence type="ECO:0000256" key="1">
    <source>
        <dbReference type="SAM" id="MobiDB-lite"/>
    </source>
</evidence>
<evidence type="ECO:0000313" key="3">
    <source>
        <dbReference type="Proteomes" id="UP000800041"/>
    </source>
</evidence>
<organism evidence="2 3">
    <name type="scientific">Aulographum hederae CBS 113979</name>
    <dbReference type="NCBI Taxonomy" id="1176131"/>
    <lineage>
        <taxon>Eukaryota</taxon>
        <taxon>Fungi</taxon>
        <taxon>Dikarya</taxon>
        <taxon>Ascomycota</taxon>
        <taxon>Pezizomycotina</taxon>
        <taxon>Dothideomycetes</taxon>
        <taxon>Pleosporomycetidae</taxon>
        <taxon>Aulographales</taxon>
        <taxon>Aulographaceae</taxon>
    </lineage>
</organism>
<feature type="compositionally biased region" description="Gly residues" evidence="1">
    <location>
        <begin position="275"/>
        <end position="287"/>
    </location>
</feature>
<feature type="compositionally biased region" description="Polar residues" evidence="1">
    <location>
        <begin position="354"/>
        <end position="369"/>
    </location>
</feature>
<gene>
    <name evidence="2" type="ORF">K402DRAFT_404003</name>
</gene>
<keyword evidence="3" id="KW-1185">Reference proteome</keyword>
<accession>A0A6G1H1L8</accession>
<feature type="compositionally biased region" description="Basic and acidic residues" evidence="1">
    <location>
        <begin position="409"/>
        <end position="422"/>
    </location>
</feature>
<feature type="compositionally biased region" description="Polar residues" evidence="1">
    <location>
        <begin position="335"/>
        <end position="344"/>
    </location>
</feature>
<reference evidence="2" key="1">
    <citation type="journal article" date="2020" name="Stud. Mycol.">
        <title>101 Dothideomycetes genomes: a test case for predicting lifestyles and emergence of pathogens.</title>
        <authorList>
            <person name="Haridas S."/>
            <person name="Albert R."/>
            <person name="Binder M."/>
            <person name="Bloem J."/>
            <person name="Labutti K."/>
            <person name="Salamov A."/>
            <person name="Andreopoulos B."/>
            <person name="Baker S."/>
            <person name="Barry K."/>
            <person name="Bills G."/>
            <person name="Bluhm B."/>
            <person name="Cannon C."/>
            <person name="Castanera R."/>
            <person name="Culley D."/>
            <person name="Daum C."/>
            <person name="Ezra D."/>
            <person name="Gonzalez J."/>
            <person name="Henrissat B."/>
            <person name="Kuo A."/>
            <person name="Liang C."/>
            <person name="Lipzen A."/>
            <person name="Lutzoni F."/>
            <person name="Magnuson J."/>
            <person name="Mondo S."/>
            <person name="Nolan M."/>
            <person name="Ohm R."/>
            <person name="Pangilinan J."/>
            <person name="Park H.-J."/>
            <person name="Ramirez L."/>
            <person name="Alfaro M."/>
            <person name="Sun H."/>
            <person name="Tritt A."/>
            <person name="Yoshinaga Y."/>
            <person name="Zwiers L.-H."/>
            <person name="Turgeon B."/>
            <person name="Goodwin S."/>
            <person name="Spatafora J."/>
            <person name="Crous P."/>
            <person name="Grigoriev I."/>
        </authorList>
    </citation>
    <scope>NUCLEOTIDE SEQUENCE</scope>
    <source>
        <strain evidence="2">CBS 113979</strain>
    </source>
</reference>
<evidence type="ECO:0000313" key="2">
    <source>
        <dbReference type="EMBL" id="KAF1987101.1"/>
    </source>
</evidence>
<feature type="region of interest" description="Disordered" evidence="1">
    <location>
        <begin position="103"/>
        <end position="122"/>
    </location>
</feature>
<feature type="compositionally biased region" description="Polar residues" evidence="1">
    <location>
        <begin position="257"/>
        <end position="269"/>
    </location>
</feature>
<proteinExistence type="predicted"/>
<protein>
    <submittedName>
        <fullName evidence="2">Uncharacterized protein</fullName>
    </submittedName>
</protein>
<sequence length="463" mass="49902">MVETTQRTSKEWHRSSCSSIFRALRRLLQVLQGLRPSTPREPPRPFSPQLRSFSAPHRLLSAHRSLQLQWCIPSYPIRPLYHLSFEYLNATILPAEDRRIASPSPPVLHLSPHQPPPPPSHDARHAWPFDSNILTPLPERRHHRPTTLISPPHSSSKPLQTLHNLHTLTMPSSPNKKRISAPMLISTTHNSPDTFRLPEHKPVEFSLTAGTDIPAPIETPPPLNTSDEIVRPPTPGGGPLSSHPTTPVPPGAFPESRTPSPANGKSRSQNNSLGVGNGNGNGIGNGSGNRNTDSLTPIASPIPVKRSSAIKRFLSFKSFIGSSSSGASMKSSTSRRPSTATLTGSAAIPPSPTRLGTSHTNGSFTSVGGTNLKRKSSGWFGSASSRRKSGFFVIGRVDEGQMLDTTAQEGRENENQEGEVEKGPPAPTLPELGQLGAFREEGLLSEGSEGAGLGAEDMFKDIK</sequence>
<dbReference type="EMBL" id="ML977154">
    <property type="protein sequence ID" value="KAF1987101.1"/>
    <property type="molecule type" value="Genomic_DNA"/>
</dbReference>
<feature type="compositionally biased region" description="Low complexity" evidence="1">
    <location>
        <begin position="322"/>
        <end position="334"/>
    </location>
</feature>